<organism evidence="1 2">
    <name type="scientific">Solanum verrucosum</name>
    <dbReference type="NCBI Taxonomy" id="315347"/>
    <lineage>
        <taxon>Eukaryota</taxon>
        <taxon>Viridiplantae</taxon>
        <taxon>Streptophyta</taxon>
        <taxon>Embryophyta</taxon>
        <taxon>Tracheophyta</taxon>
        <taxon>Spermatophyta</taxon>
        <taxon>Magnoliopsida</taxon>
        <taxon>eudicotyledons</taxon>
        <taxon>Gunneridae</taxon>
        <taxon>Pentapetalae</taxon>
        <taxon>asterids</taxon>
        <taxon>lamiids</taxon>
        <taxon>Solanales</taxon>
        <taxon>Solanaceae</taxon>
        <taxon>Solanoideae</taxon>
        <taxon>Solaneae</taxon>
        <taxon>Solanum</taxon>
    </lineage>
</organism>
<reference evidence="1" key="1">
    <citation type="submission" date="2023-08" db="EMBL/GenBank/DDBJ databases">
        <title>A de novo genome assembly of Solanum verrucosum Schlechtendal, a Mexican diploid species geographically isolated from the other diploid A-genome species in potato relatives.</title>
        <authorList>
            <person name="Hosaka K."/>
        </authorList>
    </citation>
    <scope>NUCLEOTIDE SEQUENCE</scope>
    <source>
        <tissue evidence="1">Young leaves</tissue>
    </source>
</reference>
<name>A0AAF0TRD3_SOLVR</name>
<sequence length="22" mass="2588">MPLEATLLKRKTIISHKYFGKL</sequence>
<dbReference type="Proteomes" id="UP001234989">
    <property type="component" value="Chromosome 5"/>
</dbReference>
<accession>A0AAF0TRD3</accession>
<evidence type="ECO:0000313" key="2">
    <source>
        <dbReference type="Proteomes" id="UP001234989"/>
    </source>
</evidence>
<keyword evidence="2" id="KW-1185">Reference proteome</keyword>
<proteinExistence type="predicted"/>
<protein>
    <submittedName>
        <fullName evidence="1">Uncharacterized protein</fullName>
    </submittedName>
</protein>
<evidence type="ECO:0000313" key="1">
    <source>
        <dbReference type="EMBL" id="WMV29139.1"/>
    </source>
</evidence>
<gene>
    <name evidence="1" type="ORF">MTR67_022524</name>
</gene>
<dbReference type="EMBL" id="CP133616">
    <property type="protein sequence ID" value="WMV29139.1"/>
    <property type="molecule type" value="Genomic_DNA"/>
</dbReference>
<dbReference type="AlphaFoldDB" id="A0AAF0TRD3"/>